<dbReference type="InterPro" id="IPR013525">
    <property type="entry name" value="ABC2_TM"/>
</dbReference>
<feature type="transmembrane region" description="Helical" evidence="8">
    <location>
        <begin position="349"/>
        <end position="369"/>
    </location>
</feature>
<feature type="transmembrane region" description="Helical" evidence="8">
    <location>
        <begin position="227"/>
        <end position="250"/>
    </location>
</feature>
<comment type="similarity">
    <text evidence="2 8">Belongs to the ABC-2 integral membrane protein family.</text>
</comment>
<evidence type="ECO:0000256" key="5">
    <source>
        <dbReference type="ARBA" id="ARBA00022692"/>
    </source>
</evidence>
<evidence type="ECO:0000256" key="1">
    <source>
        <dbReference type="ARBA" id="ARBA00004651"/>
    </source>
</evidence>
<dbReference type="Gene3D" id="3.40.1710.10">
    <property type="entry name" value="abc type-2 transporter like domain"/>
    <property type="match status" value="1"/>
</dbReference>
<reference evidence="10 11" key="1">
    <citation type="submission" date="2018-10" db="EMBL/GenBank/DDBJ databases">
        <title>Falsibacillus sp. genome draft.</title>
        <authorList>
            <person name="Shi S."/>
        </authorList>
    </citation>
    <scope>NUCLEOTIDE SEQUENCE [LARGE SCALE GENOMIC DNA]</scope>
    <source>
        <strain evidence="10 11">GY 10110</strain>
    </source>
</reference>
<evidence type="ECO:0000256" key="4">
    <source>
        <dbReference type="ARBA" id="ARBA00022475"/>
    </source>
</evidence>
<sequence length="381" mass="42255">MKELFWLIKNTLKVTFKNKRSYIIYFGLPLVGILIAFMAYGNPGQAELQVGIVDQDHSVLSKDTTQFVEGLKNVKVTKINSDQVKDKVASGDLDCVLTLGQGFSDSLKSGAPGHVELTSIKGAQITAFVKSYLYNDLDNIAAIGKASGDHPNAFNKIYQSYKQEHFKLTTATLKDTSKNKDMTNQTIGFLLMLLLISAGNLGEIILKEKEGRTYFRLLSTPITARMYVLSNVLVSLIIMSCQILVTLFMMTNVFHIQTSVPLVEMFILLFLFALVAIGLSLITVTFASSTASSGAIQNLIIVPTCMLSGCFWPVKIMPDTAQKIADFLPQRWVLASLDKLQSGVDLNSIYLNILIIISFALVFFLIAIYRFGRNNNVRNFI</sequence>
<dbReference type="InterPro" id="IPR047817">
    <property type="entry name" value="ABC2_TM_bact-type"/>
</dbReference>
<evidence type="ECO:0000313" key="10">
    <source>
        <dbReference type="EMBL" id="RLQ96739.1"/>
    </source>
</evidence>
<dbReference type="PANTHER" id="PTHR30294:SF45">
    <property type="entry name" value="LINEARMYCIN RESISTANCE PERMEASE PROTEIN LNRN"/>
    <property type="match status" value="1"/>
</dbReference>
<feature type="domain" description="ABC transmembrane type-2" evidence="9">
    <location>
        <begin position="150"/>
        <end position="374"/>
    </location>
</feature>
<gene>
    <name evidence="10" type="ORF">D9X91_06450</name>
</gene>
<feature type="transmembrane region" description="Helical" evidence="8">
    <location>
        <begin position="187"/>
        <end position="206"/>
    </location>
</feature>
<dbReference type="PROSITE" id="PS51012">
    <property type="entry name" value="ABC_TM2"/>
    <property type="match status" value="1"/>
</dbReference>
<dbReference type="PANTHER" id="PTHR30294">
    <property type="entry name" value="MEMBRANE COMPONENT OF ABC TRANSPORTER YHHJ-RELATED"/>
    <property type="match status" value="1"/>
</dbReference>
<keyword evidence="3 8" id="KW-0813">Transport</keyword>
<proteinExistence type="inferred from homology"/>
<dbReference type="GO" id="GO:0140359">
    <property type="term" value="F:ABC-type transporter activity"/>
    <property type="evidence" value="ECO:0007669"/>
    <property type="project" value="InterPro"/>
</dbReference>
<keyword evidence="4 8" id="KW-1003">Cell membrane</keyword>
<accession>A0A3L7K311</accession>
<comment type="subcellular location">
    <subcellularLocation>
        <location evidence="1 8">Cell membrane</location>
        <topology evidence="1 8">Multi-pass membrane protein</topology>
    </subcellularLocation>
</comment>
<dbReference type="InterPro" id="IPR000412">
    <property type="entry name" value="ABC_2_transport"/>
</dbReference>
<feature type="transmembrane region" description="Helical" evidence="8">
    <location>
        <begin position="262"/>
        <end position="284"/>
    </location>
</feature>
<evidence type="ECO:0000313" key="11">
    <source>
        <dbReference type="Proteomes" id="UP000276770"/>
    </source>
</evidence>
<dbReference type="Pfam" id="PF12698">
    <property type="entry name" value="ABC2_membrane_3"/>
    <property type="match status" value="1"/>
</dbReference>
<keyword evidence="7 8" id="KW-0472">Membrane</keyword>
<evidence type="ECO:0000256" key="2">
    <source>
        <dbReference type="ARBA" id="ARBA00007783"/>
    </source>
</evidence>
<comment type="caution">
    <text evidence="10">The sequence shown here is derived from an EMBL/GenBank/DDBJ whole genome shotgun (WGS) entry which is preliminary data.</text>
</comment>
<evidence type="ECO:0000256" key="8">
    <source>
        <dbReference type="RuleBase" id="RU361157"/>
    </source>
</evidence>
<name>A0A3L7K311_9BACI</name>
<organism evidence="10 11">
    <name type="scientific">Falsibacillus albus</name>
    <dbReference type="NCBI Taxonomy" id="2478915"/>
    <lineage>
        <taxon>Bacteria</taxon>
        <taxon>Bacillati</taxon>
        <taxon>Bacillota</taxon>
        <taxon>Bacilli</taxon>
        <taxon>Bacillales</taxon>
        <taxon>Bacillaceae</taxon>
        <taxon>Falsibacillus</taxon>
    </lineage>
</organism>
<dbReference type="Proteomes" id="UP000276770">
    <property type="component" value="Unassembled WGS sequence"/>
</dbReference>
<dbReference type="AlphaFoldDB" id="A0A3L7K311"/>
<keyword evidence="6 8" id="KW-1133">Transmembrane helix</keyword>
<protein>
    <recommendedName>
        <fullName evidence="8">Transport permease protein</fullName>
    </recommendedName>
</protein>
<feature type="transmembrane region" description="Helical" evidence="8">
    <location>
        <begin position="21"/>
        <end position="40"/>
    </location>
</feature>
<evidence type="ECO:0000256" key="3">
    <source>
        <dbReference type="ARBA" id="ARBA00022448"/>
    </source>
</evidence>
<dbReference type="GO" id="GO:0043190">
    <property type="term" value="C:ATP-binding cassette (ABC) transporter complex"/>
    <property type="evidence" value="ECO:0007669"/>
    <property type="project" value="InterPro"/>
</dbReference>
<evidence type="ECO:0000256" key="7">
    <source>
        <dbReference type="ARBA" id="ARBA00023136"/>
    </source>
</evidence>
<evidence type="ECO:0000256" key="6">
    <source>
        <dbReference type="ARBA" id="ARBA00022989"/>
    </source>
</evidence>
<dbReference type="EMBL" id="RCVZ01000003">
    <property type="protein sequence ID" value="RLQ96739.1"/>
    <property type="molecule type" value="Genomic_DNA"/>
</dbReference>
<dbReference type="InterPro" id="IPR051449">
    <property type="entry name" value="ABC-2_transporter_component"/>
</dbReference>
<dbReference type="PRINTS" id="PR00164">
    <property type="entry name" value="ABC2TRNSPORT"/>
</dbReference>
<evidence type="ECO:0000259" key="9">
    <source>
        <dbReference type="PROSITE" id="PS51012"/>
    </source>
</evidence>
<keyword evidence="5 8" id="KW-0812">Transmembrane</keyword>
<keyword evidence="11" id="KW-1185">Reference proteome</keyword>
<feature type="transmembrane region" description="Helical" evidence="8">
    <location>
        <begin position="296"/>
        <end position="314"/>
    </location>
</feature>
<dbReference type="OrthoDB" id="266913at2"/>
<dbReference type="RefSeq" id="WP_121679760.1">
    <property type="nucleotide sequence ID" value="NZ_RCVZ01000003.1"/>
</dbReference>